<dbReference type="EMBL" id="NGAF01000017">
    <property type="protein sequence ID" value="OXR41823.1"/>
    <property type="molecule type" value="Genomic_DNA"/>
</dbReference>
<evidence type="ECO:0000256" key="3">
    <source>
        <dbReference type="ARBA" id="ARBA00023002"/>
    </source>
</evidence>
<evidence type="ECO:0000256" key="1">
    <source>
        <dbReference type="ARBA" id="ARBA00022630"/>
    </source>
</evidence>
<organism evidence="6 7">
    <name type="scientific">Nocardia cerradoensis</name>
    <dbReference type="NCBI Taxonomy" id="85688"/>
    <lineage>
        <taxon>Bacteria</taxon>
        <taxon>Bacillati</taxon>
        <taxon>Actinomycetota</taxon>
        <taxon>Actinomycetes</taxon>
        <taxon>Mycobacteriales</taxon>
        <taxon>Nocardiaceae</taxon>
        <taxon>Nocardia</taxon>
    </lineage>
</organism>
<keyword evidence="1" id="KW-0285">Flavoprotein</keyword>
<keyword evidence="3 6" id="KW-0560">Oxidoreductase</keyword>
<accession>A0A231GYY2</accession>
<dbReference type="RefSeq" id="WP_094027382.1">
    <property type="nucleotide sequence ID" value="NZ_NGAF01000017.1"/>
</dbReference>
<dbReference type="Gene3D" id="3.50.50.60">
    <property type="entry name" value="FAD/NAD(P)-binding domain"/>
    <property type="match status" value="1"/>
</dbReference>
<dbReference type="PRINTS" id="PR00420">
    <property type="entry name" value="RNGMNOXGNASE"/>
</dbReference>
<evidence type="ECO:0000313" key="7">
    <source>
        <dbReference type="Proteomes" id="UP000215506"/>
    </source>
</evidence>
<sequence length="392" mass="41982">MSRFTVIVAGAGLGGLALAQGLRRRGIDVVVYERDSAVDTRRQGYRLHLDAAARHALQRVLPPPLRALFDATAGTPKPRFTVLDSALNERFTQDSAEPAFAVDRLTLRRILLTGLDDRVVFGRAVSGFRTEGDRIVVHFADGDSAGADVLVGADGINSVVRQHYLPHARIVDTGVRQLYGAIPLNARTRNVFDDSMFGIFTMIAGTDGSFVGVAPVEFPQDPATAAARLVPAATLPSVPDYMTCSFGARAEWFGTTEQALRDLDGDGLKDIVTAAVRTWHPRLREIVAACDPDTMFALPLRTSVPIPAWPTTPATLLGDAVHAMSPAAGSGACTALRDAADLSETLDSVVAGRDLRSALHDYEQRLIEYGFAAVRTGAANGRRFLGQNPLPA</sequence>
<dbReference type="EC" id="1.14.13.113" evidence="6"/>
<comment type="caution">
    <text evidence="6">The sequence shown here is derived from an EMBL/GenBank/DDBJ whole genome shotgun (WGS) entry which is preliminary data.</text>
</comment>
<evidence type="ECO:0000256" key="2">
    <source>
        <dbReference type="ARBA" id="ARBA00022827"/>
    </source>
</evidence>
<keyword evidence="4" id="KW-0503">Monooxygenase</keyword>
<dbReference type="Pfam" id="PF01494">
    <property type="entry name" value="FAD_binding_3"/>
    <property type="match status" value="1"/>
</dbReference>
<protein>
    <submittedName>
        <fullName evidence="6">FAD-dependent urate hydroxylase</fullName>
        <ecNumber evidence="6">1.14.13.113</ecNumber>
    </submittedName>
</protein>
<dbReference type="InterPro" id="IPR002938">
    <property type="entry name" value="FAD-bd"/>
</dbReference>
<dbReference type="SUPFAM" id="SSF51905">
    <property type="entry name" value="FAD/NAD(P)-binding domain"/>
    <property type="match status" value="1"/>
</dbReference>
<dbReference type="GO" id="GO:0102099">
    <property type="term" value="F:FAD-dependent urate hydroxylase activity"/>
    <property type="evidence" value="ECO:0007669"/>
    <property type="project" value="UniProtKB-EC"/>
</dbReference>
<evidence type="ECO:0000256" key="4">
    <source>
        <dbReference type="ARBA" id="ARBA00023033"/>
    </source>
</evidence>
<name>A0A231GYY2_9NOCA</name>
<dbReference type="InterPro" id="IPR036188">
    <property type="entry name" value="FAD/NAD-bd_sf"/>
</dbReference>
<reference evidence="6 7" key="1">
    <citation type="submission" date="2017-07" db="EMBL/GenBank/DDBJ databases">
        <title>First draft Genome Sequence of Nocardia cerradoensis isolated from human infection.</title>
        <authorList>
            <person name="Carrasco G."/>
        </authorList>
    </citation>
    <scope>NUCLEOTIDE SEQUENCE [LARGE SCALE GENOMIC DNA]</scope>
    <source>
        <strain evidence="6 7">CNM20130759</strain>
    </source>
</reference>
<evidence type="ECO:0000313" key="6">
    <source>
        <dbReference type="EMBL" id="OXR41823.1"/>
    </source>
</evidence>
<dbReference type="GO" id="GO:0071949">
    <property type="term" value="F:FAD binding"/>
    <property type="evidence" value="ECO:0007669"/>
    <property type="project" value="InterPro"/>
</dbReference>
<dbReference type="Proteomes" id="UP000215506">
    <property type="component" value="Unassembled WGS sequence"/>
</dbReference>
<keyword evidence="7" id="KW-1185">Reference proteome</keyword>
<dbReference type="AlphaFoldDB" id="A0A231GYY2"/>
<gene>
    <name evidence="6" type="primary">hpxO_6</name>
    <name evidence="6" type="ORF">B7C42_06165</name>
</gene>
<dbReference type="Pfam" id="PF13450">
    <property type="entry name" value="NAD_binding_8"/>
    <property type="match status" value="1"/>
</dbReference>
<dbReference type="PANTHER" id="PTHR47178">
    <property type="entry name" value="MONOOXYGENASE, FAD-BINDING"/>
    <property type="match status" value="1"/>
</dbReference>
<keyword evidence="2" id="KW-0274">FAD</keyword>
<proteinExistence type="predicted"/>
<dbReference type="PANTHER" id="PTHR47178:SF5">
    <property type="entry name" value="FAD-BINDING DOMAIN-CONTAINING PROTEIN"/>
    <property type="match status" value="1"/>
</dbReference>
<feature type="domain" description="FAD-binding" evidence="5">
    <location>
        <begin position="316"/>
        <end position="365"/>
    </location>
</feature>
<evidence type="ECO:0000259" key="5">
    <source>
        <dbReference type="Pfam" id="PF01494"/>
    </source>
</evidence>